<feature type="region of interest" description="Disordered" evidence="4">
    <location>
        <begin position="113"/>
        <end position="144"/>
    </location>
</feature>
<comment type="similarity">
    <text evidence="3">Belongs to the bacterial ribosomal protein bS16 family.</text>
</comment>
<dbReference type="GO" id="GO:0015935">
    <property type="term" value="C:small ribosomal subunit"/>
    <property type="evidence" value="ECO:0007669"/>
    <property type="project" value="TreeGrafter"/>
</dbReference>
<dbReference type="HOGENOM" id="CLU_100590_3_2_0"/>
<dbReference type="RefSeq" id="WP_006928830.1">
    <property type="nucleotide sequence ID" value="NZ_CM001402.1"/>
</dbReference>
<evidence type="ECO:0000256" key="1">
    <source>
        <dbReference type="ARBA" id="ARBA00022980"/>
    </source>
</evidence>
<feature type="compositionally biased region" description="Basic and acidic residues" evidence="4">
    <location>
        <begin position="113"/>
        <end position="134"/>
    </location>
</feature>
<accession>H1XUW4</accession>
<dbReference type="GO" id="GO:0003735">
    <property type="term" value="F:structural constituent of ribosome"/>
    <property type="evidence" value="ECO:0007669"/>
    <property type="project" value="InterPro"/>
</dbReference>
<evidence type="ECO:0000256" key="4">
    <source>
        <dbReference type="SAM" id="MobiDB-lite"/>
    </source>
</evidence>
<evidence type="ECO:0000313" key="6">
    <source>
        <dbReference type="Proteomes" id="UP000004671"/>
    </source>
</evidence>
<gene>
    <name evidence="3" type="primary">rpsP</name>
    <name evidence="5" type="ORF">Calab_2051</name>
</gene>
<evidence type="ECO:0000256" key="2">
    <source>
        <dbReference type="ARBA" id="ARBA00023274"/>
    </source>
</evidence>
<dbReference type="NCBIfam" id="TIGR00002">
    <property type="entry name" value="S16"/>
    <property type="match status" value="1"/>
</dbReference>
<dbReference type="STRING" id="880073.Cabys_818"/>
<dbReference type="Pfam" id="PF00886">
    <property type="entry name" value="Ribosomal_S16"/>
    <property type="match status" value="1"/>
</dbReference>
<dbReference type="InterPro" id="IPR023803">
    <property type="entry name" value="Ribosomal_bS16_dom_sf"/>
</dbReference>
<dbReference type="OrthoDB" id="9807878at2"/>
<reference evidence="5 6" key="1">
    <citation type="submission" date="2011-09" db="EMBL/GenBank/DDBJ databases">
        <title>The permanent draft genome of Caldithrix abyssi DSM 13497.</title>
        <authorList>
            <consortium name="US DOE Joint Genome Institute (JGI-PGF)"/>
            <person name="Lucas S."/>
            <person name="Han J."/>
            <person name="Lapidus A."/>
            <person name="Bruce D."/>
            <person name="Goodwin L."/>
            <person name="Pitluck S."/>
            <person name="Peters L."/>
            <person name="Kyrpides N."/>
            <person name="Mavromatis K."/>
            <person name="Ivanova N."/>
            <person name="Mikhailova N."/>
            <person name="Chertkov O."/>
            <person name="Detter J.C."/>
            <person name="Tapia R."/>
            <person name="Han C."/>
            <person name="Land M."/>
            <person name="Hauser L."/>
            <person name="Markowitz V."/>
            <person name="Cheng J.-F."/>
            <person name="Hugenholtz P."/>
            <person name="Woyke T."/>
            <person name="Wu D."/>
            <person name="Spring S."/>
            <person name="Brambilla E."/>
            <person name="Klenk H.-P."/>
            <person name="Eisen J.A."/>
        </authorList>
    </citation>
    <scope>NUCLEOTIDE SEQUENCE [LARGE SCALE GENOMIC DNA]</scope>
    <source>
        <strain evidence="5 6">DSM 13497</strain>
    </source>
</reference>
<dbReference type="AlphaFoldDB" id="H1XUW4"/>
<dbReference type="FunFam" id="3.30.1320.10:FF:000010">
    <property type="entry name" value="30S ribosomal protein S16"/>
    <property type="match status" value="1"/>
</dbReference>
<evidence type="ECO:0000313" key="5">
    <source>
        <dbReference type="EMBL" id="EHO41663.1"/>
    </source>
</evidence>
<dbReference type="HAMAP" id="MF_00385">
    <property type="entry name" value="Ribosomal_bS16"/>
    <property type="match status" value="1"/>
</dbReference>
<dbReference type="FunCoup" id="H1XUW4">
    <property type="interactions" value="562"/>
</dbReference>
<dbReference type="GO" id="GO:0005737">
    <property type="term" value="C:cytoplasm"/>
    <property type="evidence" value="ECO:0007669"/>
    <property type="project" value="UniProtKB-ARBA"/>
</dbReference>
<proteinExistence type="inferred from homology"/>
<protein>
    <recommendedName>
        <fullName evidence="3">Small ribosomal subunit protein bS16</fullName>
    </recommendedName>
</protein>
<sequence>MAVRIRLRRMGRKKRPFYRIVAADSRSPRDGRFIETLGTYNPLEEPASVEIQEERIFYWLQNGAQPTQTVKNLLRRKGLWLKWDLMKHGAAPEKIEEEFKKWEALQVERQKRLEAKKAQASRQTEDKAEEKAAEEQTNSEAQEA</sequence>
<dbReference type="Proteomes" id="UP000004671">
    <property type="component" value="Chromosome"/>
</dbReference>
<dbReference type="SUPFAM" id="SSF54565">
    <property type="entry name" value="Ribosomal protein S16"/>
    <property type="match status" value="1"/>
</dbReference>
<organism evidence="5 6">
    <name type="scientific">Caldithrix abyssi DSM 13497</name>
    <dbReference type="NCBI Taxonomy" id="880073"/>
    <lineage>
        <taxon>Bacteria</taxon>
        <taxon>Pseudomonadati</taxon>
        <taxon>Calditrichota</taxon>
        <taxon>Calditrichia</taxon>
        <taxon>Calditrichales</taxon>
        <taxon>Calditrichaceae</taxon>
        <taxon>Caldithrix</taxon>
    </lineage>
</organism>
<keyword evidence="1 3" id="KW-0689">Ribosomal protein</keyword>
<name>H1XUW4_CALAY</name>
<dbReference type="Gene3D" id="3.30.1320.10">
    <property type="match status" value="1"/>
</dbReference>
<keyword evidence="6" id="KW-1185">Reference proteome</keyword>
<dbReference type="eggNOG" id="COG0228">
    <property type="taxonomic scope" value="Bacteria"/>
</dbReference>
<dbReference type="EMBL" id="CM001402">
    <property type="protein sequence ID" value="EHO41663.1"/>
    <property type="molecule type" value="Genomic_DNA"/>
</dbReference>
<evidence type="ECO:0000256" key="3">
    <source>
        <dbReference type="HAMAP-Rule" id="MF_00385"/>
    </source>
</evidence>
<dbReference type="InterPro" id="IPR000307">
    <property type="entry name" value="Ribosomal_bS16"/>
</dbReference>
<dbReference type="InParanoid" id="H1XUW4"/>
<dbReference type="PANTHER" id="PTHR12919">
    <property type="entry name" value="30S RIBOSOMAL PROTEIN S16"/>
    <property type="match status" value="1"/>
</dbReference>
<dbReference type="GO" id="GO:0006412">
    <property type="term" value="P:translation"/>
    <property type="evidence" value="ECO:0007669"/>
    <property type="project" value="UniProtKB-UniRule"/>
</dbReference>
<dbReference type="PANTHER" id="PTHR12919:SF20">
    <property type="entry name" value="SMALL RIBOSOMAL SUBUNIT PROTEIN BS16M"/>
    <property type="match status" value="1"/>
</dbReference>
<dbReference type="PaxDb" id="880073-Calab_2051"/>
<keyword evidence="2 3" id="KW-0687">Ribonucleoprotein</keyword>